<evidence type="ECO:0000256" key="7">
    <source>
        <dbReference type="ARBA" id="ARBA00023170"/>
    </source>
</evidence>
<accession>A0A8J1UG65</accession>
<dbReference type="InterPro" id="IPR000538">
    <property type="entry name" value="Link_dom"/>
</dbReference>
<evidence type="ECO:0000256" key="6">
    <source>
        <dbReference type="ARBA" id="ARBA00023157"/>
    </source>
</evidence>
<evidence type="ECO:0000256" key="5">
    <source>
        <dbReference type="ARBA" id="ARBA00023136"/>
    </source>
</evidence>
<dbReference type="PANTHER" id="PTHR10225">
    <property type="entry name" value="HYALURONAN RECEPTOR"/>
    <property type="match status" value="1"/>
</dbReference>
<keyword evidence="6" id="KW-1015">Disulfide bond</keyword>
<dbReference type="Pfam" id="PF00193">
    <property type="entry name" value="Xlink"/>
    <property type="match status" value="1"/>
</dbReference>
<evidence type="ECO:0000313" key="9">
    <source>
        <dbReference type="EMBL" id="CAH1781112.1"/>
    </source>
</evidence>
<dbReference type="AlphaFoldDB" id="A0A8J1UG65"/>
<dbReference type="GO" id="GO:0005886">
    <property type="term" value="C:plasma membrane"/>
    <property type="evidence" value="ECO:0007669"/>
    <property type="project" value="TreeGrafter"/>
</dbReference>
<dbReference type="InterPro" id="IPR016187">
    <property type="entry name" value="CTDL_fold"/>
</dbReference>
<keyword evidence="10" id="KW-1185">Reference proteome</keyword>
<comment type="subcellular location">
    <subcellularLocation>
        <location evidence="1">Membrane</location>
        <topology evidence="1">Single-pass membrane protein</topology>
    </subcellularLocation>
</comment>
<dbReference type="Gene3D" id="3.10.100.10">
    <property type="entry name" value="Mannose-Binding Protein A, subunit A"/>
    <property type="match status" value="1"/>
</dbReference>
<evidence type="ECO:0000256" key="4">
    <source>
        <dbReference type="ARBA" id="ARBA00022989"/>
    </source>
</evidence>
<dbReference type="SMART" id="SM00445">
    <property type="entry name" value="LINK"/>
    <property type="match status" value="1"/>
</dbReference>
<dbReference type="PANTHER" id="PTHR10225:SF5">
    <property type="entry name" value="C-TYPE LECTIN DOMAIN-CONTAINING PROTEIN"/>
    <property type="match status" value="1"/>
</dbReference>
<evidence type="ECO:0000256" key="8">
    <source>
        <dbReference type="ARBA" id="ARBA00023180"/>
    </source>
</evidence>
<evidence type="ECO:0000256" key="1">
    <source>
        <dbReference type="ARBA" id="ARBA00004167"/>
    </source>
</evidence>
<dbReference type="GO" id="GO:0004888">
    <property type="term" value="F:transmembrane signaling receptor activity"/>
    <property type="evidence" value="ECO:0007669"/>
    <property type="project" value="TreeGrafter"/>
</dbReference>
<evidence type="ECO:0000256" key="3">
    <source>
        <dbReference type="ARBA" id="ARBA00022729"/>
    </source>
</evidence>
<dbReference type="PROSITE" id="PS50963">
    <property type="entry name" value="LINK_2"/>
    <property type="match status" value="1"/>
</dbReference>
<gene>
    <name evidence="9" type="ORF">OFUS_LOCUS7726</name>
</gene>
<keyword evidence="2" id="KW-0812">Transmembrane</keyword>
<dbReference type="InterPro" id="IPR043210">
    <property type="entry name" value="CD44_antigen-like"/>
</dbReference>
<evidence type="ECO:0000313" key="10">
    <source>
        <dbReference type="Proteomes" id="UP000749559"/>
    </source>
</evidence>
<reference evidence="9" key="1">
    <citation type="submission" date="2022-03" db="EMBL/GenBank/DDBJ databases">
        <authorList>
            <person name="Martin C."/>
        </authorList>
    </citation>
    <scope>NUCLEOTIDE SEQUENCE</scope>
</reference>
<organism evidence="9 10">
    <name type="scientific">Owenia fusiformis</name>
    <name type="common">Polychaete worm</name>
    <dbReference type="NCBI Taxonomy" id="6347"/>
    <lineage>
        <taxon>Eukaryota</taxon>
        <taxon>Metazoa</taxon>
        <taxon>Spiralia</taxon>
        <taxon>Lophotrochozoa</taxon>
        <taxon>Annelida</taxon>
        <taxon>Polychaeta</taxon>
        <taxon>Sedentaria</taxon>
        <taxon>Canalipalpata</taxon>
        <taxon>Sabellida</taxon>
        <taxon>Oweniida</taxon>
        <taxon>Oweniidae</taxon>
        <taxon>Owenia</taxon>
    </lineage>
</organism>
<dbReference type="PROSITE" id="PS01241">
    <property type="entry name" value="LINK_1"/>
    <property type="match status" value="1"/>
</dbReference>
<keyword evidence="8" id="KW-0325">Glycoprotein</keyword>
<name>A0A8J1UG65_OWEFU</name>
<dbReference type="SUPFAM" id="SSF56436">
    <property type="entry name" value="C-type lectin-like"/>
    <property type="match status" value="1"/>
</dbReference>
<proteinExistence type="predicted"/>
<keyword evidence="7" id="KW-0675">Receptor</keyword>
<keyword evidence="4" id="KW-1133">Transmembrane helix</keyword>
<dbReference type="OrthoDB" id="72325at2759"/>
<dbReference type="GO" id="GO:0005540">
    <property type="term" value="F:hyaluronic acid binding"/>
    <property type="evidence" value="ECO:0007669"/>
    <property type="project" value="InterPro"/>
</dbReference>
<protein>
    <submittedName>
        <fullName evidence="9">Uncharacterized protein</fullName>
    </submittedName>
</protein>
<dbReference type="EMBL" id="CAIIXF020000004">
    <property type="protein sequence ID" value="CAH1781112.1"/>
    <property type="molecule type" value="Genomic_DNA"/>
</dbReference>
<comment type="caution">
    <text evidence="9">The sequence shown here is derived from an EMBL/GenBank/DDBJ whole genome shotgun (WGS) entry which is preliminary data.</text>
</comment>
<evidence type="ECO:0000256" key="2">
    <source>
        <dbReference type="ARBA" id="ARBA00022692"/>
    </source>
</evidence>
<dbReference type="GO" id="GO:0007155">
    <property type="term" value="P:cell adhesion"/>
    <property type="evidence" value="ECO:0007669"/>
    <property type="project" value="InterPro"/>
</dbReference>
<keyword evidence="3" id="KW-0732">Signal</keyword>
<sequence length="181" mass="20511">MAFKELMIVFIFGIFTSIKGGDDVTSMEDLSYAISQNGAKLNELKTQLETGLNEIIKLTQNNRKFMKTIRREIDADNRVLMDCACERKKYRSNVYHIQSDAGKYMLSFTEAKALCESKGHRLATPDQLQAAYDLGLQVCKYGWVSDGTVQIPMQMPRKSCWNNRGITTLTKLKADAFCAKD</sequence>
<dbReference type="InterPro" id="IPR016186">
    <property type="entry name" value="C-type_lectin-like/link_sf"/>
</dbReference>
<dbReference type="Proteomes" id="UP000749559">
    <property type="component" value="Unassembled WGS sequence"/>
</dbReference>
<keyword evidence="5" id="KW-0472">Membrane</keyword>
<dbReference type="PRINTS" id="PR01265">
    <property type="entry name" value="LINKMODULE"/>
</dbReference>